<dbReference type="GO" id="GO:0016787">
    <property type="term" value="F:hydrolase activity"/>
    <property type="evidence" value="ECO:0007669"/>
    <property type="project" value="InterPro"/>
</dbReference>
<gene>
    <name evidence="2" type="ORF">AMR76_06590</name>
</gene>
<protein>
    <recommendedName>
        <fullName evidence="1">Helicase/UvrB N-terminal domain-containing protein</fullName>
    </recommendedName>
</protein>
<dbReference type="Gene3D" id="3.40.50.300">
    <property type="entry name" value="P-loop containing nucleotide triphosphate hydrolases"/>
    <property type="match status" value="1"/>
</dbReference>
<evidence type="ECO:0000259" key="1">
    <source>
        <dbReference type="Pfam" id="PF04851"/>
    </source>
</evidence>
<evidence type="ECO:0000313" key="2">
    <source>
        <dbReference type="EMBL" id="KQH86753.1"/>
    </source>
</evidence>
<dbReference type="Pfam" id="PF04851">
    <property type="entry name" value="ResIII"/>
    <property type="match status" value="1"/>
</dbReference>
<proteinExistence type="predicted"/>
<sequence length="807" mass="91941">MKYFYKNISTATPLKNKNIRLHITKNEKDVIKDTEARDDLAIRSPSEVLINNHVYNRCVSSICIYASTVLHEIIDAIATAIRFKKELLISGHPIDLIDMHPIFQEVYLTSQACKLDINSDELIEHAFKLLRKAVQTSSASIDFVKSFASTFFEISDDEINQRLRSVRLKDNEAITLSLNFSEAKTVSCLNNIDLSLNRVNVISAETGTGKTTYVIDNYLRDLLKKDSNLRVAIIAHKNEINNNINYKISTLLPNAKEANHNTKSLRKLEEAQIIVSTTNSLPNMLQYVLGCDLVIFDESEKGFLSLDGNHYKNERLKAKSFNALKTVITYAKQVIMMDADSTNCITAELVKSTGIHDYQFYKVEGGKYSDININLVNRDTVLNAIRNEDNAYQVIAFDKKEALYQYLFSIGLKSSGKGCAEKALEAGYLVVTRDTCNTDAVRKYLATPNVSCFLYKQILYSPYIDSAVSIETNYTDKVLVISHSILTPKGLIQMGRRFRQAKEITYGIQTDNVIPYEYKNIDSSGKPINSSFTFEHMQHVIHHISTHTRHNMPVSLKRTATALGFRVNAEEYYAKQDANESLLQKQLEEVYRASVNESIYNAPEHVTDLDEANEVIQSGQANNLQLSAAEKRVISERLHIQIDYLTDDAISFSRNKASLLEHLQEYTEWRQTKTPDQPLFNLMNVLFKTLNISIERIDQKHSIPKSSYYEAYDIINQLLNGNSALYKKLSSMNTMLKPITSQSHSEGYKTRAINDFLSKLGFDTEVDHKTNGNYRKYNIWLNSHAYPSILNQHDYYETSLDVKQAIM</sequence>
<dbReference type="RefSeq" id="WP_055465675.1">
    <property type="nucleotide sequence ID" value="NZ_LKHS01000005.1"/>
</dbReference>
<dbReference type="GO" id="GO:0003677">
    <property type="term" value="F:DNA binding"/>
    <property type="evidence" value="ECO:0007669"/>
    <property type="project" value="InterPro"/>
</dbReference>
<dbReference type="Proteomes" id="UP000051221">
    <property type="component" value="Unassembled WGS sequence"/>
</dbReference>
<keyword evidence="3" id="KW-1185">Reference proteome</keyword>
<feature type="domain" description="Helicase/UvrB N-terminal" evidence="1">
    <location>
        <begin position="196"/>
        <end position="299"/>
    </location>
</feature>
<reference evidence="2 3" key="1">
    <citation type="submission" date="2015-08" db="EMBL/GenBank/DDBJ databases">
        <title>Antibacterial properties of a collection of Vibrionaceae strains.</title>
        <authorList>
            <person name="Giubergia S."/>
        </authorList>
    </citation>
    <scope>NUCLEOTIDE SEQUENCE [LARGE SCALE GENOMIC DNA]</scope>
    <source>
        <strain evidence="2 3">S0821</strain>
    </source>
</reference>
<dbReference type="InterPro" id="IPR027417">
    <property type="entry name" value="P-loop_NTPase"/>
</dbReference>
<name>A0A0Q2MFI7_VIBFU</name>
<dbReference type="EMBL" id="LKHS01000005">
    <property type="protein sequence ID" value="KQH86753.1"/>
    <property type="molecule type" value="Genomic_DNA"/>
</dbReference>
<dbReference type="InterPro" id="IPR006935">
    <property type="entry name" value="Helicase/UvrB_N"/>
</dbReference>
<organism evidence="2 3">
    <name type="scientific">Vibrio furnissii</name>
    <dbReference type="NCBI Taxonomy" id="29494"/>
    <lineage>
        <taxon>Bacteria</taxon>
        <taxon>Pseudomonadati</taxon>
        <taxon>Pseudomonadota</taxon>
        <taxon>Gammaproteobacteria</taxon>
        <taxon>Vibrionales</taxon>
        <taxon>Vibrionaceae</taxon>
        <taxon>Vibrio</taxon>
    </lineage>
</organism>
<dbReference type="InParanoid" id="A0A0Q2MFI7"/>
<dbReference type="GO" id="GO:0005524">
    <property type="term" value="F:ATP binding"/>
    <property type="evidence" value="ECO:0007669"/>
    <property type="project" value="InterPro"/>
</dbReference>
<dbReference type="SUPFAM" id="SSF52540">
    <property type="entry name" value="P-loop containing nucleoside triphosphate hydrolases"/>
    <property type="match status" value="1"/>
</dbReference>
<comment type="caution">
    <text evidence="2">The sequence shown here is derived from an EMBL/GenBank/DDBJ whole genome shotgun (WGS) entry which is preliminary data.</text>
</comment>
<dbReference type="AlphaFoldDB" id="A0A0Q2MFI7"/>
<evidence type="ECO:0000313" key="3">
    <source>
        <dbReference type="Proteomes" id="UP000051221"/>
    </source>
</evidence>
<accession>A0A0Q2MFI7</accession>